<evidence type="ECO:0000259" key="8">
    <source>
        <dbReference type="PROSITE" id="PS50110"/>
    </source>
</evidence>
<evidence type="ECO:0000256" key="2">
    <source>
        <dbReference type="ARBA" id="ARBA00022840"/>
    </source>
</evidence>
<dbReference type="PROSITE" id="PS00688">
    <property type="entry name" value="SIGMA54_INTERACT_3"/>
    <property type="match status" value="1"/>
</dbReference>
<dbReference type="GO" id="GO:0000160">
    <property type="term" value="P:phosphorelay signal transduction system"/>
    <property type="evidence" value="ECO:0007669"/>
    <property type="project" value="InterPro"/>
</dbReference>
<dbReference type="CDD" id="cd00009">
    <property type="entry name" value="AAA"/>
    <property type="match status" value="1"/>
</dbReference>
<dbReference type="PROSITE" id="PS00676">
    <property type="entry name" value="SIGMA54_INTERACT_2"/>
    <property type="match status" value="1"/>
</dbReference>
<organism evidence="9 10">
    <name type="scientific">Prosthecobacter fusiformis</name>
    <dbReference type="NCBI Taxonomy" id="48464"/>
    <lineage>
        <taxon>Bacteria</taxon>
        <taxon>Pseudomonadati</taxon>
        <taxon>Verrucomicrobiota</taxon>
        <taxon>Verrucomicrobiia</taxon>
        <taxon>Verrucomicrobiales</taxon>
        <taxon>Verrucomicrobiaceae</taxon>
        <taxon>Prosthecobacter</taxon>
    </lineage>
</organism>
<dbReference type="PROSITE" id="PS50045">
    <property type="entry name" value="SIGMA54_INTERACT_4"/>
    <property type="match status" value="1"/>
</dbReference>
<dbReference type="InterPro" id="IPR003593">
    <property type="entry name" value="AAA+_ATPase"/>
</dbReference>
<comment type="caution">
    <text evidence="9">The sequence shown here is derived from an EMBL/GenBank/DDBJ whole genome shotgun (WGS) entry which is preliminary data.</text>
</comment>
<evidence type="ECO:0000256" key="6">
    <source>
        <dbReference type="PROSITE-ProRule" id="PRU00169"/>
    </source>
</evidence>
<dbReference type="GO" id="GO:0005524">
    <property type="term" value="F:ATP binding"/>
    <property type="evidence" value="ECO:0007669"/>
    <property type="project" value="UniProtKB-KW"/>
</dbReference>
<keyword evidence="2" id="KW-0067">ATP-binding</keyword>
<evidence type="ECO:0000313" key="10">
    <source>
        <dbReference type="Proteomes" id="UP000295662"/>
    </source>
</evidence>
<dbReference type="SUPFAM" id="SSF52540">
    <property type="entry name" value="P-loop containing nucleoside triphosphate hydrolases"/>
    <property type="match status" value="1"/>
</dbReference>
<dbReference type="Gene3D" id="3.40.50.300">
    <property type="entry name" value="P-loop containing nucleotide triphosphate hydrolases"/>
    <property type="match status" value="1"/>
</dbReference>
<evidence type="ECO:0000259" key="7">
    <source>
        <dbReference type="PROSITE" id="PS50045"/>
    </source>
</evidence>
<dbReference type="InterPro" id="IPR025944">
    <property type="entry name" value="Sigma_54_int_dom_CS"/>
</dbReference>
<accession>A0A4R7SQE6</accession>
<dbReference type="SMART" id="SM00382">
    <property type="entry name" value="AAA"/>
    <property type="match status" value="1"/>
</dbReference>
<keyword evidence="5" id="KW-0804">Transcription</keyword>
<dbReference type="SUPFAM" id="SSF46689">
    <property type="entry name" value="Homeodomain-like"/>
    <property type="match status" value="1"/>
</dbReference>
<keyword evidence="6" id="KW-0597">Phosphoprotein</keyword>
<dbReference type="InterPro" id="IPR009057">
    <property type="entry name" value="Homeodomain-like_sf"/>
</dbReference>
<feature type="modified residue" description="4-aspartylphosphate" evidence="6">
    <location>
        <position position="54"/>
    </location>
</feature>
<dbReference type="PANTHER" id="PTHR32071:SF117">
    <property type="entry name" value="PTS-DEPENDENT DIHYDROXYACETONE KINASE OPERON REGULATORY PROTEIN-RELATED"/>
    <property type="match status" value="1"/>
</dbReference>
<evidence type="ECO:0000256" key="1">
    <source>
        <dbReference type="ARBA" id="ARBA00022741"/>
    </source>
</evidence>
<dbReference type="InterPro" id="IPR025943">
    <property type="entry name" value="Sigma_54_int_dom_ATP-bd_2"/>
</dbReference>
<name>A0A4R7SQE6_9BACT</name>
<feature type="domain" description="Sigma-54 factor interaction" evidence="7">
    <location>
        <begin position="174"/>
        <end position="404"/>
    </location>
</feature>
<dbReference type="AlphaFoldDB" id="A0A4R7SQE6"/>
<dbReference type="Pfam" id="PF25601">
    <property type="entry name" value="AAA_lid_14"/>
    <property type="match status" value="1"/>
</dbReference>
<keyword evidence="3" id="KW-0805">Transcription regulation</keyword>
<dbReference type="PROSITE" id="PS50110">
    <property type="entry name" value="RESPONSE_REGULATORY"/>
    <property type="match status" value="1"/>
</dbReference>
<evidence type="ECO:0000313" key="9">
    <source>
        <dbReference type="EMBL" id="TDU81241.1"/>
    </source>
</evidence>
<feature type="domain" description="Response regulatory" evidence="8">
    <location>
        <begin position="5"/>
        <end position="121"/>
    </location>
</feature>
<dbReference type="GO" id="GO:0043565">
    <property type="term" value="F:sequence-specific DNA binding"/>
    <property type="evidence" value="ECO:0007669"/>
    <property type="project" value="InterPro"/>
</dbReference>
<dbReference type="SUPFAM" id="SSF52172">
    <property type="entry name" value="CheY-like"/>
    <property type="match status" value="1"/>
</dbReference>
<dbReference type="InterPro" id="IPR058031">
    <property type="entry name" value="AAA_lid_NorR"/>
</dbReference>
<dbReference type="InterPro" id="IPR002078">
    <property type="entry name" value="Sigma_54_int"/>
</dbReference>
<dbReference type="Gene3D" id="1.10.8.60">
    <property type="match status" value="1"/>
</dbReference>
<dbReference type="PRINTS" id="PR01590">
    <property type="entry name" value="HTHFIS"/>
</dbReference>
<dbReference type="FunFam" id="3.40.50.300:FF:000006">
    <property type="entry name" value="DNA-binding transcriptional regulator NtrC"/>
    <property type="match status" value="1"/>
</dbReference>
<dbReference type="SMART" id="SM00448">
    <property type="entry name" value="REC"/>
    <property type="match status" value="1"/>
</dbReference>
<dbReference type="EMBL" id="SOCA01000001">
    <property type="protein sequence ID" value="TDU81241.1"/>
    <property type="molecule type" value="Genomic_DNA"/>
</dbReference>
<dbReference type="InterPro" id="IPR011006">
    <property type="entry name" value="CheY-like_superfamily"/>
</dbReference>
<dbReference type="Pfam" id="PF02954">
    <property type="entry name" value="HTH_8"/>
    <property type="match status" value="1"/>
</dbReference>
<dbReference type="GO" id="GO:0006355">
    <property type="term" value="P:regulation of DNA-templated transcription"/>
    <property type="evidence" value="ECO:0007669"/>
    <property type="project" value="InterPro"/>
</dbReference>
<dbReference type="OrthoDB" id="9802354at2"/>
<dbReference type="CDD" id="cd19920">
    <property type="entry name" value="REC_PA4781-like"/>
    <property type="match status" value="1"/>
</dbReference>
<keyword evidence="10" id="KW-1185">Reference proteome</keyword>
<keyword evidence="4" id="KW-0238">DNA-binding</keyword>
<dbReference type="Pfam" id="PF00158">
    <property type="entry name" value="Sigma54_activat"/>
    <property type="match status" value="1"/>
</dbReference>
<dbReference type="InterPro" id="IPR027417">
    <property type="entry name" value="P-loop_NTPase"/>
</dbReference>
<evidence type="ECO:0000256" key="5">
    <source>
        <dbReference type="ARBA" id="ARBA00023163"/>
    </source>
</evidence>
<dbReference type="RefSeq" id="WP_133793210.1">
    <property type="nucleotide sequence ID" value="NZ_SOCA01000001.1"/>
</dbReference>
<dbReference type="InterPro" id="IPR025662">
    <property type="entry name" value="Sigma_54_int_dom_ATP-bd_1"/>
</dbReference>
<gene>
    <name evidence="9" type="ORF">EI77_00544</name>
</gene>
<protein>
    <submittedName>
        <fullName evidence="9">Two-component system response regulator AtoC</fullName>
    </submittedName>
</protein>
<dbReference type="PROSITE" id="PS00675">
    <property type="entry name" value="SIGMA54_INTERACT_1"/>
    <property type="match status" value="1"/>
</dbReference>
<evidence type="ECO:0000256" key="3">
    <source>
        <dbReference type="ARBA" id="ARBA00023015"/>
    </source>
</evidence>
<reference evidence="9 10" key="1">
    <citation type="submission" date="2019-03" db="EMBL/GenBank/DDBJ databases">
        <title>Genomic Encyclopedia of Archaeal and Bacterial Type Strains, Phase II (KMG-II): from individual species to whole genera.</title>
        <authorList>
            <person name="Goeker M."/>
        </authorList>
    </citation>
    <scope>NUCLEOTIDE SEQUENCE [LARGE SCALE GENOMIC DNA]</scope>
    <source>
        <strain evidence="9 10">ATCC 25309</strain>
    </source>
</reference>
<keyword evidence="1" id="KW-0547">Nucleotide-binding</keyword>
<dbReference type="Gene3D" id="1.10.10.60">
    <property type="entry name" value="Homeodomain-like"/>
    <property type="match status" value="1"/>
</dbReference>
<evidence type="ECO:0000256" key="4">
    <source>
        <dbReference type="ARBA" id="ARBA00023125"/>
    </source>
</evidence>
<dbReference type="Pfam" id="PF00072">
    <property type="entry name" value="Response_reg"/>
    <property type="match status" value="1"/>
</dbReference>
<dbReference type="InterPro" id="IPR001789">
    <property type="entry name" value="Sig_transdc_resp-reg_receiver"/>
</dbReference>
<dbReference type="PANTHER" id="PTHR32071">
    <property type="entry name" value="TRANSCRIPTIONAL REGULATORY PROTEIN"/>
    <property type="match status" value="1"/>
</dbReference>
<proteinExistence type="predicted"/>
<sequence length="486" mass="53256">MNRPRILIADDTAASLTLLSHVLEPQGYEILAVSSGKDALKLAARAQPDLILLDVMMPGHDGFHVCKTLKAEQSTREVPVIFITSRNDTASILNGFRVGAVDYIVKPFQAEEVVTRVATHLKISGLTRELQQRNAELEAEVARRVEAEHSRDKATQRLTSLASREAQRWGLDGFVGGSPHMKRILADIERLRQFSKTSVLITGESGTGKELVARALHYHSPRAEAAFIPVNCVAVPADLLESLFFGHVKGAFTGATADRKGYFELADGGTLFLDEIGDMPAALQAKLLRVLEDGEVTPVGSTKSHRVDVRVLSATNADLAAKIGSGDFRQDLYYRLARYTVETAPLRERREDMLLLAGHFLKVFASEMGMTPPTLDEAAQAMLLKHSFPGNVRELKNAMERALILSGGKTVKREHLQLFEVTAATPVQPAKTGVKGNMDSVPMDLEAAEHTLIQRALEQTGGNVTEAARLLNVNRSRIYRRMPAAK</sequence>
<dbReference type="Proteomes" id="UP000295662">
    <property type="component" value="Unassembled WGS sequence"/>
</dbReference>
<dbReference type="InterPro" id="IPR002197">
    <property type="entry name" value="HTH_Fis"/>
</dbReference>
<dbReference type="Gene3D" id="3.40.50.2300">
    <property type="match status" value="1"/>
</dbReference>